<name>A0A0A8Z0C6_ARUDO</name>
<dbReference type="AlphaFoldDB" id="A0A0A8Z0C6"/>
<accession>A0A0A8Z0C6</accession>
<proteinExistence type="predicted"/>
<reference evidence="1" key="1">
    <citation type="submission" date="2014-09" db="EMBL/GenBank/DDBJ databases">
        <authorList>
            <person name="Magalhaes I.L.F."/>
            <person name="Oliveira U."/>
            <person name="Santos F.R."/>
            <person name="Vidigal T.H.D.A."/>
            <person name="Brescovit A.D."/>
            <person name="Santos A.J."/>
        </authorList>
    </citation>
    <scope>NUCLEOTIDE SEQUENCE</scope>
    <source>
        <tissue evidence="1">Shoot tissue taken approximately 20 cm above the soil surface</tissue>
    </source>
</reference>
<sequence length="54" mass="6287">MISRSYHDSLFMAMGSARPQQGFFLLLKYSTLSSQSKISWLSALEHLFYFIFFG</sequence>
<organism evidence="1">
    <name type="scientific">Arundo donax</name>
    <name type="common">Giant reed</name>
    <name type="synonym">Donax arundinaceus</name>
    <dbReference type="NCBI Taxonomy" id="35708"/>
    <lineage>
        <taxon>Eukaryota</taxon>
        <taxon>Viridiplantae</taxon>
        <taxon>Streptophyta</taxon>
        <taxon>Embryophyta</taxon>
        <taxon>Tracheophyta</taxon>
        <taxon>Spermatophyta</taxon>
        <taxon>Magnoliopsida</taxon>
        <taxon>Liliopsida</taxon>
        <taxon>Poales</taxon>
        <taxon>Poaceae</taxon>
        <taxon>PACMAD clade</taxon>
        <taxon>Arundinoideae</taxon>
        <taxon>Arundineae</taxon>
        <taxon>Arundo</taxon>
    </lineage>
</organism>
<reference evidence="1" key="2">
    <citation type="journal article" date="2015" name="Data Brief">
        <title>Shoot transcriptome of the giant reed, Arundo donax.</title>
        <authorList>
            <person name="Barrero R.A."/>
            <person name="Guerrero F.D."/>
            <person name="Moolhuijzen P."/>
            <person name="Goolsby J.A."/>
            <person name="Tidwell J."/>
            <person name="Bellgard S.E."/>
            <person name="Bellgard M.I."/>
        </authorList>
    </citation>
    <scope>NUCLEOTIDE SEQUENCE</scope>
    <source>
        <tissue evidence="1">Shoot tissue taken approximately 20 cm above the soil surface</tissue>
    </source>
</reference>
<protein>
    <submittedName>
        <fullName evidence="1">Uncharacterized protein</fullName>
    </submittedName>
</protein>
<evidence type="ECO:0000313" key="1">
    <source>
        <dbReference type="EMBL" id="JAD30185.1"/>
    </source>
</evidence>
<dbReference type="EMBL" id="GBRH01267710">
    <property type="protein sequence ID" value="JAD30185.1"/>
    <property type="molecule type" value="Transcribed_RNA"/>
</dbReference>